<dbReference type="PANTHER" id="PTHR36140:SF1">
    <property type="entry name" value="F-BOX DOMAIN CONTAINING PROTEIN, EXPRESSED"/>
    <property type="match status" value="1"/>
</dbReference>
<feature type="compositionally biased region" description="Basic residues" evidence="1">
    <location>
        <begin position="26"/>
        <end position="35"/>
    </location>
</feature>
<organism evidence="3 4">
    <name type="scientific">Dichanthelium oligosanthes</name>
    <dbReference type="NCBI Taxonomy" id="888268"/>
    <lineage>
        <taxon>Eukaryota</taxon>
        <taxon>Viridiplantae</taxon>
        <taxon>Streptophyta</taxon>
        <taxon>Embryophyta</taxon>
        <taxon>Tracheophyta</taxon>
        <taxon>Spermatophyta</taxon>
        <taxon>Magnoliopsida</taxon>
        <taxon>Liliopsida</taxon>
        <taxon>Poales</taxon>
        <taxon>Poaceae</taxon>
        <taxon>PACMAD clade</taxon>
        <taxon>Panicoideae</taxon>
        <taxon>Panicodae</taxon>
        <taxon>Paniceae</taxon>
        <taxon>Dichantheliinae</taxon>
        <taxon>Dichanthelium</taxon>
    </lineage>
</organism>
<dbReference type="OrthoDB" id="695544at2759"/>
<reference evidence="3 4" key="1">
    <citation type="submission" date="2016-09" db="EMBL/GenBank/DDBJ databases">
        <title>The draft genome of Dichanthelium oligosanthes: A C3 panicoid grass species.</title>
        <authorList>
            <person name="Studer A.J."/>
            <person name="Schnable J.C."/>
            <person name="Brutnell T.P."/>
        </authorList>
    </citation>
    <scope>NUCLEOTIDE SEQUENCE [LARGE SCALE GENOMIC DNA]</scope>
    <source>
        <strain evidence="4">cv. Kellogg 1175</strain>
        <tissue evidence="3">Leaf</tissue>
    </source>
</reference>
<evidence type="ECO:0000313" key="4">
    <source>
        <dbReference type="Proteomes" id="UP000095767"/>
    </source>
</evidence>
<feature type="region of interest" description="Disordered" evidence="1">
    <location>
        <begin position="1"/>
        <end position="40"/>
    </location>
</feature>
<dbReference type="AlphaFoldDB" id="A0A1E5V4Z6"/>
<comment type="caution">
    <text evidence="3">The sequence shown here is derived from an EMBL/GenBank/DDBJ whole genome shotgun (WGS) entry which is preliminary data.</text>
</comment>
<dbReference type="CDD" id="cd09917">
    <property type="entry name" value="F-box_SF"/>
    <property type="match status" value="1"/>
</dbReference>
<dbReference type="Pfam" id="PF12937">
    <property type="entry name" value="F-box-like"/>
    <property type="match status" value="1"/>
</dbReference>
<gene>
    <name evidence="3" type="ORF">BAE44_0018760</name>
</gene>
<accession>A0A1E5V4Z6</accession>
<dbReference type="InterPro" id="IPR001810">
    <property type="entry name" value="F-box_dom"/>
</dbReference>
<name>A0A1E5V4Z6_9POAL</name>
<evidence type="ECO:0000313" key="3">
    <source>
        <dbReference type="EMBL" id="OEL20222.1"/>
    </source>
</evidence>
<dbReference type="InterPro" id="IPR036047">
    <property type="entry name" value="F-box-like_dom_sf"/>
</dbReference>
<sequence length="448" mass="49707">MVPVDHLGQDPAAGGHSDRQSVMRKPLMKRVRSGQRVREEDDGLPLSDEVLLLIITRVAGDTADLVRCAATCRRWRRLVSSNADFICLHAPPRTDRFARGLALGFFHPDKIESLESPRFVPLPSASRWLLRALGRLPSLDQLADDEGRKIFDASSRVVASRDGRLVVEIHPTSYSVVASRDGHLFGEIHPMKSSDRVLKLCVCNPVSGEVDVLPCLRGDDSPGTYACALLTVDDLLHYCKDDEAPPRSASSYRLVLVFDRDRSFTAALCFCSDAGRWGPEARVTGGRIDTTQLPWLRAAVVHRSVVFWPRLKFALLTLPTVDTMAVAGLSINCFSHLLGSIPGGKVFWILTDGVDRIYVHRRELHGRDIFSFRRRSAMSGLVFFTAKSGYGADVEEYCYTFDVDTWKIDKVASDGARGPAMCGYEMDRVAFLSSLGERDDTQMASSEE</sequence>
<protein>
    <recommendedName>
        <fullName evidence="2">F-box domain-containing protein</fullName>
    </recommendedName>
</protein>
<keyword evidence="4" id="KW-1185">Reference proteome</keyword>
<dbReference type="Gene3D" id="1.20.1280.50">
    <property type="match status" value="1"/>
</dbReference>
<feature type="domain" description="F-box" evidence="2">
    <location>
        <begin position="48"/>
        <end position="82"/>
    </location>
</feature>
<evidence type="ECO:0000256" key="1">
    <source>
        <dbReference type="SAM" id="MobiDB-lite"/>
    </source>
</evidence>
<evidence type="ECO:0000259" key="2">
    <source>
        <dbReference type="Pfam" id="PF12937"/>
    </source>
</evidence>
<dbReference type="SUPFAM" id="SSF81383">
    <property type="entry name" value="F-box domain"/>
    <property type="match status" value="1"/>
</dbReference>
<dbReference type="EMBL" id="LWDX02051393">
    <property type="protein sequence ID" value="OEL20222.1"/>
    <property type="molecule type" value="Genomic_DNA"/>
</dbReference>
<dbReference type="PANTHER" id="PTHR36140">
    <property type="entry name" value="F-BOX DOMAIN-CONTAINING PROTEIN-RELATED"/>
    <property type="match status" value="1"/>
</dbReference>
<proteinExistence type="predicted"/>
<dbReference type="Proteomes" id="UP000095767">
    <property type="component" value="Unassembled WGS sequence"/>
</dbReference>